<keyword evidence="6 9" id="KW-0521">NADP</keyword>
<evidence type="ECO:0000256" key="4">
    <source>
        <dbReference type="ARBA" id="ARBA00022605"/>
    </source>
</evidence>
<gene>
    <name evidence="9" type="primary">proC</name>
    <name evidence="15" type="ORF">AR1Y2_2285</name>
</gene>
<evidence type="ECO:0000256" key="9">
    <source>
        <dbReference type="HAMAP-Rule" id="MF_01925"/>
    </source>
</evidence>
<dbReference type="EC" id="1.5.1.2" evidence="9 10"/>
<dbReference type="InterPro" id="IPR053790">
    <property type="entry name" value="P5CR-like_CS"/>
</dbReference>
<proteinExistence type="inferred from homology"/>
<evidence type="ECO:0000256" key="3">
    <source>
        <dbReference type="ARBA" id="ARBA00022490"/>
    </source>
</evidence>
<dbReference type="Proteomes" id="UP000298653">
    <property type="component" value="Chromosome"/>
</dbReference>
<organism evidence="15 16">
    <name type="scientific">Anaerostipes rhamnosivorans</name>
    <dbReference type="NCBI Taxonomy" id="1229621"/>
    <lineage>
        <taxon>Bacteria</taxon>
        <taxon>Bacillati</taxon>
        <taxon>Bacillota</taxon>
        <taxon>Clostridia</taxon>
        <taxon>Lachnospirales</taxon>
        <taxon>Lachnospiraceae</taxon>
        <taxon>Anaerostipes</taxon>
    </lineage>
</organism>
<evidence type="ECO:0000256" key="1">
    <source>
        <dbReference type="ARBA" id="ARBA00004496"/>
    </source>
</evidence>
<dbReference type="FunFam" id="1.10.3730.10:FF:000001">
    <property type="entry name" value="Pyrroline-5-carboxylate reductase"/>
    <property type="match status" value="1"/>
</dbReference>
<dbReference type="PANTHER" id="PTHR11645">
    <property type="entry name" value="PYRROLINE-5-CARBOXYLATE REDUCTASE"/>
    <property type="match status" value="1"/>
</dbReference>
<dbReference type="Pfam" id="PF14748">
    <property type="entry name" value="P5CR_dimer"/>
    <property type="match status" value="1"/>
</dbReference>
<dbReference type="PANTHER" id="PTHR11645:SF0">
    <property type="entry name" value="PYRROLINE-5-CARBOXYLATE REDUCTASE 3"/>
    <property type="match status" value="1"/>
</dbReference>
<dbReference type="AlphaFoldDB" id="A0A4P8IKQ7"/>
<evidence type="ECO:0000256" key="5">
    <source>
        <dbReference type="ARBA" id="ARBA00022650"/>
    </source>
</evidence>
<feature type="binding site" evidence="11">
    <location>
        <position position="55"/>
    </location>
    <ligand>
        <name>NADPH</name>
        <dbReference type="ChEBI" id="CHEBI:57783"/>
    </ligand>
</feature>
<evidence type="ECO:0000313" key="15">
    <source>
        <dbReference type="EMBL" id="QCP35739.1"/>
    </source>
</evidence>
<dbReference type="KEGG" id="arf:AR1Y2_2285"/>
<dbReference type="FunFam" id="3.40.50.720:FF:000190">
    <property type="entry name" value="Pyrroline-5-carboxylate reductase"/>
    <property type="match status" value="1"/>
</dbReference>
<comment type="catalytic activity">
    <reaction evidence="9 12">
        <text>L-proline + NADP(+) = (S)-1-pyrroline-5-carboxylate + NADPH + 2 H(+)</text>
        <dbReference type="Rhea" id="RHEA:14109"/>
        <dbReference type="ChEBI" id="CHEBI:15378"/>
        <dbReference type="ChEBI" id="CHEBI:17388"/>
        <dbReference type="ChEBI" id="CHEBI:57783"/>
        <dbReference type="ChEBI" id="CHEBI:58349"/>
        <dbReference type="ChEBI" id="CHEBI:60039"/>
        <dbReference type="EC" id="1.5.1.2"/>
    </reaction>
</comment>
<comment type="function">
    <text evidence="8 9">Catalyzes the reduction of 1-pyrroline-5-carboxylate (PCA) to L-proline.</text>
</comment>
<evidence type="ECO:0000256" key="6">
    <source>
        <dbReference type="ARBA" id="ARBA00022857"/>
    </source>
</evidence>
<feature type="domain" description="Pyrroline-5-carboxylate reductase dimerisation" evidence="14">
    <location>
        <begin position="160"/>
        <end position="264"/>
    </location>
</feature>
<dbReference type="NCBIfam" id="TIGR00112">
    <property type="entry name" value="proC"/>
    <property type="match status" value="1"/>
</dbReference>
<dbReference type="InterPro" id="IPR029036">
    <property type="entry name" value="P5CR_dimer"/>
</dbReference>
<accession>A0A4P8IKQ7</accession>
<sequence length="265" mass="28420">MEIGFIGCGNMAKAMISGILAKGTFQKDEIIASGPTKEKMDGVSQEFGIKTTLYNIEAAKDSRILVLSVKPQMYDKVIKEIRDHVSKDQLVVTIAAGLSMESVERSFGKETKIIRTMPNTPALVGEGMTGMCMNPYVKEEEACEVTKIFESFGRVEIVDEKLIDAVVGVSGSSPAYVYMFIEALADAAVLGGIPREKAYTFAAQAVLGSAKMVLETKEHPGKLKDAVCSPAGTTIEAVRILEEKGLRSAVIEAANAAVEVSKKMG</sequence>
<evidence type="ECO:0000256" key="7">
    <source>
        <dbReference type="ARBA" id="ARBA00023002"/>
    </source>
</evidence>
<evidence type="ECO:0000256" key="8">
    <source>
        <dbReference type="ARBA" id="ARBA00058118"/>
    </source>
</evidence>
<evidence type="ECO:0000256" key="2">
    <source>
        <dbReference type="ARBA" id="ARBA00005525"/>
    </source>
</evidence>
<dbReference type="EMBL" id="CP040058">
    <property type="protein sequence ID" value="QCP35739.1"/>
    <property type="molecule type" value="Genomic_DNA"/>
</dbReference>
<comment type="pathway">
    <text evidence="9 12">Amino-acid biosynthesis; L-proline biosynthesis; L-proline from L-glutamate 5-semialdehyde: step 1/1.</text>
</comment>
<feature type="domain" description="Pyrroline-5-carboxylate reductase catalytic N-terminal" evidence="13">
    <location>
        <begin position="3"/>
        <end position="97"/>
    </location>
</feature>
<comment type="similarity">
    <text evidence="2 9 12">Belongs to the pyrroline-5-carboxylate reductase family.</text>
</comment>
<dbReference type="HAMAP" id="MF_01925">
    <property type="entry name" value="P5C_reductase"/>
    <property type="match status" value="1"/>
</dbReference>
<keyword evidence="7 9" id="KW-0560">Oxidoreductase</keyword>
<feature type="binding site" evidence="11">
    <location>
        <begin position="6"/>
        <end position="11"/>
    </location>
    <ligand>
        <name>NADP(+)</name>
        <dbReference type="ChEBI" id="CHEBI:58349"/>
    </ligand>
</feature>
<evidence type="ECO:0000313" key="16">
    <source>
        <dbReference type="Proteomes" id="UP000298653"/>
    </source>
</evidence>
<dbReference type="InterPro" id="IPR000304">
    <property type="entry name" value="Pyrroline-COOH_reductase"/>
</dbReference>
<keyword evidence="4 9" id="KW-0028">Amino-acid biosynthesis</keyword>
<dbReference type="Gene3D" id="1.10.3730.10">
    <property type="entry name" value="ProC C-terminal domain-like"/>
    <property type="match status" value="1"/>
</dbReference>
<dbReference type="SUPFAM" id="SSF51735">
    <property type="entry name" value="NAD(P)-binding Rossmann-fold domains"/>
    <property type="match status" value="1"/>
</dbReference>
<dbReference type="OrthoDB" id="9805754at2"/>
<dbReference type="InterPro" id="IPR036291">
    <property type="entry name" value="NAD(P)-bd_dom_sf"/>
</dbReference>
<dbReference type="Gene3D" id="3.40.50.720">
    <property type="entry name" value="NAD(P)-binding Rossmann-like Domain"/>
    <property type="match status" value="1"/>
</dbReference>
<dbReference type="SUPFAM" id="SSF48179">
    <property type="entry name" value="6-phosphogluconate dehydrogenase C-terminal domain-like"/>
    <property type="match status" value="1"/>
</dbReference>
<dbReference type="UniPathway" id="UPA00098">
    <property type="reaction ID" value="UER00361"/>
</dbReference>
<dbReference type="GO" id="GO:0004735">
    <property type="term" value="F:pyrroline-5-carboxylate reductase activity"/>
    <property type="evidence" value="ECO:0007669"/>
    <property type="project" value="UniProtKB-UniRule"/>
</dbReference>
<reference evidence="15 16" key="1">
    <citation type="submission" date="2019-05" db="EMBL/GenBank/DDBJ databases">
        <title>Complete genome sequencing of Anaerostipes rhamnosivorans.</title>
        <authorList>
            <person name="Bui T.P.N."/>
            <person name="de Vos W.M."/>
        </authorList>
    </citation>
    <scope>NUCLEOTIDE SEQUENCE [LARGE SCALE GENOMIC DNA]</scope>
    <source>
        <strain evidence="15 16">1y2</strain>
    </source>
</reference>
<evidence type="ECO:0000259" key="14">
    <source>
        <dbReference type="Pfam" id="PF14748"/>
    </source>
</evidence>
<name>A0A4P8IKQ7_9FIRM</name>
<evidence type="ECO:0000256" key="10">
    <source>
        <dbReference type="NCBIfam" id="TIGR00112"/>
    </source>
</evidence>
<dbReference type="RefSeq" id="WP_137329063.1">
    <property type="nucleotide sequence ID" value="NZ_CP040058.1"/>
</dbReference>
<evidence type="ECO:0000259" key="13">
    <source>
        <dbReference type="Pfam" id="PF03807"/>
    </source>
</evidence>
<comment type="subcellular location">
    <subcellularLocation>
        <location evidence="1 9">Cytoplasm</location>
    </subcellularLocation>
</comment>
<keyword evidence="16" id="KW-1185">Reference proteome</keyword>
<dbReference type="Pfam" id="PF03807">
    <property type="entry name" value="F420_oxidored"/>
    <property type="match status" value="1"/>
</dbReference>
<protein>
    <recommendedName>
        <fullName evidence="9 10">Pyrroline-5-carboxylate reductase</fullName>
        <shortName evidence="9">P5C reductase</shortName>
        <shortName evidence="9">P5CR</shortName>
        <ecNumber evidence="9 10">1.5.1.2</ecNumber>
    </recommendedName>
    <alternativeName>
        <fullName evidence="9">PCA reductase</fullName>
    </alternativeName>
</protein>
<keyword evidence="5 9" id="KW-0641">Proline biosynthesis</keyword>
<dbReference type="GO" id="GO:0005737">
    <property type="term" value="C:cytoplasm"/>
    <property type="evidence" value="ECO:0007669"/>
    <property type="project" value="UniProtKB-SubCell"/>
</dbReference>
<keyword evidence="3 9" id="KW-0963">Cytoplasm</keyword>
<evidence type="ECO:0000256" key="11">
    <source>
        <dbReference type="PIRSR" id="PIRSR000193-1"/>
    </source>
</evidence>
<evidence type="ECO:0000256" key="12">
    <source>
        <dbReference type="RuleBase" id="RU003903"/>
    </source>
</evidence>
<dbReference type="GO" id="GO:0055129">
    <property type="term" value="P:L-proline biosynthetic process"/>
    <property type="evidence" value="ECO:0007669"/>
    <property type="project" value="UniProtKB-UniRule"/>
</dbReference>
<dbReference type="InterPro" id="IPR008927">
    <property type="entry name" value="6-PGluconate_DH-like_C_sf"/>
</dbReference>
<comment type="catalytic activity">
    <reaction evidence="9">
        <text>L-proline + NAD(+) = (S)-1-pyrroline-5-carboxylate + NADH + 2 H(+)</text>
        <dbReference type="Rhea" id="RHEA:14105"/>
        <dbReference type="ChEBI" id="CHEBI:15378"/>
        <dbReference type="ChEBI" id="CHEBI:17388"/>
        <dbReference type="ChEBI" id="CHEBI:57540"/>
        <dbReference type="ChEBI" id="CHEBI:57945"/>
        <dbReference type="ChEBI" id="CHEBI:60039"/>
        <dbReference type="EC" id="1.5.1.2"/>
    </reaction>
</comment>
<dbReference type="PROSITE" id="PS00521">
    <property type="entry name" value="P5CR"/>
    <property type="match status" value="1"/>
</dbReference>
<dbReference type="PIRSF" id="PIRSF000193">
    <property type="entry name" value="Pyrrol-5-carb_rd"/>
    <property type="match status" value="1"/>
</dbReference>
<dbReference type="InterPro" id="IPR028939">
    <property type="entry name" value="P5C_Rdtase_cat_N"/>
</dbReference>